<dbReference type="SUPFAM" id="SSF52833">
    <property type="entry name" value="Thioredoxin-like"/>
    <property type="match status" value="1"/>
</dbReference>
<dbReference type="InterPro" id="IPR004045">
    <property type="entry name" value="Glutathione_S-Trfase_N"/>
</dbReference>
<evidence type="ECO:0000259" key="1">
    <source>
        <dbReference type="PROSITE" id="PS50404"/>
    </source>
</evidence>
<dbReference type="EMBL" id="JBBXMP010000126">
    <property type="protein sequence ID" value="KAL0061702.1"/>
    <property type="molecule type" value="Genomic_DNA"/>
</dbReference>
<organism evidence="2 3">
    <name type="scientific">Marasmius tenuissimus</name>
    <dbReference type="NCBI Taxonomy" id="585030"/>
    <lineage>
        <taxon>Eukaryota</taxon>
        <taxon>Fungi</taxon>
        <taxon>Dikarya</taxon>
        <taxon>Basidiomycota</taxon>
        <taxon>Agaricomycotina</taxon>
        <taxon>Agaricomycetes</taxon>
        <taxon>Agaricomycetidae</taxon>
        <taxon>Agaricales</taxon>
        <taxon>Marasmiineae</taxon>
        <taxon>Marasmiaceae</taxon>
        <taxon>Marasmius</taxon>
    </lineage>
</organism>
<dbReference type="InterPro" id="IPR054416">
    <property type="entry name" value="GST_UstS-like_C"/>
</dbReference>
<name>A0ABR2ZKK8_9AGAR</name>
<keyword evidence="3" id="KW-1185">Reference proteome</keyword>
<protein>
    <recommendedName>
        <fullName evidence="1">GST N-terminal domain-containing protein</fullName>
    </recommendedName>
</protein>
<dbReference type="Pfam" id="PF13409">
    <property type="entry name" value="GST_N_2"/>
    <property type="match status" value="1"/>
</dbReference>
<reference evidence="2 3" key="1">
    <citation type="submission" date="2024-05" db="EMBL/GenBank/DDBJ databases">
        <title>A draft genome resource for the thread blight pathogen Marasmius tenuissimus strain MS-2.</title>
        <authorList>
            <person name="Yulfo-Soto G.E."/>
            <person name="Baruah I.K."/>
            <person name="Amoako-Attah I."/>
            <person name="Bukari Y."/>
            <person name="Meinhardt L.W."/>
            <person name="Bailey B.A."/>
            <person name="Cohen S.P."/>
        </authorList>
    </citation>
    <scope>NUCLEOTIDE SEQUENCE [LARGE SCALE GENOMIC DNA]</scope>
    <source>
        <strain evidence="2 3">MS-2</strain>
    </source>
</reference>
<comment type="caution">
    <text evidence="2">The sequence shown here is derived from an EMBL/GenBank/DDBJ whole genome shotgun (WGS) entry which is preliminary data.</text>
</comment>
<dbReference type="Pfam" id="PF22041">
    <property type="entry name" value="GST_C_7"/>
    <property type="match status" value="1"/>
</dbReference>
<evidence type="ECO:0000313" key="3">
    <source>
        <dbReference type="Proteomes" id="UP001437256"/>
    </source>
</evidence>
<sequence>MIIVYDLGPATLLKLSGFGASPFVRTVVFILRYKQLPYELKPLDLTSIEPTARVLGAPPTSTTGSSGSPKFTVPIIRDTTTGKVISDSTLIAEYLDTAYPDTPIVLPPGSRVLQKVFQSDFYGRLGPLYQYAVGPKTVKYFPEDVQARFGSPEPTKEQVLEAFHQAGEKFGELSQIITSSTGEPSRKFIMGGKRPTFGDFSLVAFVYPLKFLYEEGEESEEWSKVRDLAHGWIGWEIDSILKLVL</sequence>
<dbReference type="Gene3D" id="3.40.30.10">
    <property type="entry name" value="Glutaredoxin"/>
    <property type="match status" value="1"/>
</dbReference>
<dbReference type="Proteomes" id="UP001437256">
    <property type="component" value="Unassembled WGS sequence"/>
</dbReference>
<proteinExistence type="predicted"/>
<dbReference type="Gene3D" id="1.20.1050.10">
    <property type="match status" value="1"/>
</dbReference>
<dbReference type="InterPro" id="IPR036249">
    <property type="entry name" value="Thioredoxin-like_sf"/>
</dbReference>
<dbReference type="PROSITE" id="PS50404">
    <property type="entry name" value="GST_NTER"/>
    <property type="match status" value="1"/>
</dbReference>
<feature type="domain" description="GST N-terminal" evidence="1">
    <location>
        <begin position="11"/>
        <end position="103"/>
    </location>
</feature>
<accession>A0ABR2ZKK8</accession>
<evidence type="ECO:0000313" key="2">
    <source>
        <dbReference type="EMBL" id="KAL0061702.1"/>
    </source>
</evidence>
<gene>
    <name evidence="2" type="ORF">AAF712_011455</name>
</gene>